<dbReference type="PANTHER" id="PTHR45614:SF199">
    <property type="entry name" value="MYB-LIKE TRANSCRIPTION FACTOR (EUROFUNG)-RELATED"/>
    <property type="match status" value="1"/>
</dbReference>
<comment type="caution">
    <text evidence="4">The sequence shown here is derived from an EMBL/GenBank/DDBJ whole genome shotgun (WGS) entry which is preliminary data.</text>
</comment>
<keyword evidence="5" id="KW-1185">Reference proteome</keyword>
<evidence type="ECO:0000313" key="4">
    <source>
        <dbReference type="EMBL" id="KAL0072473.1"/>
    </source>
</evidence>
<reference evidence="4 5" key="1">
    <citation type="submission" date="2024-05" db="EMBL/GenBank/DDBJ databases">
        <title>A draft genome resource for the thread blight pathogen Marasmius tenuissimus strain MS-2.</title>
        <authorList>
            <person name="Yulfo-Soto G.E."/>
            <person name="Baruah I.K."/>
            <person name="Amoako-Attah I."/>
            <person name="Bukari Y."/>
            <person name="Meinhardt L.W."/>
            <person name="Bailey B.A."/>
            <person name="Cohen S.P."/>
        </authorList>
    </citation>
    <scope>NUCLEOTIDE SEQUENCE [LARGE SCALE GENOMIC DNA]</scope>
    <source>
        <strain evidence="4 5">MS-2</strain>
    </source>
</reference>
<feature type="domain" description="Myb-like" evidence="2">
    <location>
        <begin position="30"/>
        <end position="75"/>
    </location>
</feature>
<name>A0ABR3AFX0_9AGAR</name>
<evidence type="ECO:0000313" key="5">
    <source>
        <dbReference type="Proteomes" id="UP001437256"/>
    </source>
</evidence>
<dbReference type="PROSITE" id="PS50090">
    <property type="entry name" value="MYB_LIKE"/>
    <property type="match status" value="2"/>
</dbReference>
<protein>
    <submittedName>
        <fullName evidence="4">Uncharacterized protein</fullName>
    </submittedName>
</protein>
<evidence type="ECO:0000259" key="3">
    <source>
        <dbReference type="PROSITE" id="PS51294"/>
    </source>
</evidence>
<accession>A0ABR3AFX0</accession>
<dbReference type="CDD" id="cd00167">
    <property type="entry name" value="SANT"/>
    <property type="match status" value="2"/>
</dbReference>
<dbReference type="InterPro" id="IPR009057">
    <property type="entry name" value="Homeodomain-like_sf"/>
</dbReference>
<dbReference type="EMBL" id="JBBXMP010000001">
    <property type="protein sequence ID" value="KAL0072473.1"/>
    <property type="molecule type" value="Genomic_DNA"/>
</dbReference>
<dbReference type="SMART" id="SM00717">
    <property type="entry name" value="SANT"/>
    <property type="match status" value="2"/>
</dbReference>
<dbReference type="SUPFAM" id="SSF46689">
    <property type="entry name" value="Homeodomain-like"/>
    <property type="match status" value="1"/>
</dbReference>
<proteinExistence type="predicted"/>
<dbReference type="PROSITE" id="PS51294">
    <property type="entry name" value="HTH_MYB"/>
    <property type="match status" value="2"/>
</dbReference>
<feature type="domain" description="Myb-like" evidence="2">
    <location>
        <begin position="76"/>
        <end position="123"/>
    </location>
</feature>
<dbReference type="InterPro" id="IPR050560">
    <property type="entry name" value="MYB_TF"/>
</dbReference>
<dbReference type="Proteomes" id="UP001437256">
    <property type="component" value="Unassembled WGS sequence"/>
</dbReference>
<organism evidence="4 5">
    <name type="scientific">Marasmius tenuissimus</name>
    <dbReference type="NCBI Taxonomy" id="585030"/>
    <lineage>
        <taxon>Eukaryota</taxon>
        <taxon>Fungi</taxon>
        <taxon>Dikarya</taxon>
        <taxon>Basidiomycota</taxon>
        <taxon>Agaricomycotina</taxon>
        <taxon>Agaricomycetes</taxon>
        <taxon>Agaricomycetidae</taxon>
        <taxon>Agaricales</taxon>
        <taxon>Marasmiineae</taxon>
        <taxon>Marasmiaceae</taxon>
        <taxon>Marasmius</taxon>
    </lineage>
</organism>
<feature type="domain" description="HTH myb-type" evidence="3">
    <location>
        <begin position="81"/>
        <end position="131"/>
    </location>
</feature>
<feature type="domain" description="HTH myb-type" evidence="3">
    <location>
        <begin position="30"/>
        <end position="79"/>
    </location>
</feature>
<dbReference type="InterPro" id="IPR017930">
    <property type="entry name" value="Myb_dom"/>
</dbReference>
<feature type="region of interest" description="Disordered" evidence="1">
    <location>
        <begin position="1"/>
        <end position="36"/>
    </location>
</feature>
<dbReference type="Pfam" id="PF13921">
    <property type="entry name" value="Myb_DNA-bind_6"/>
    <property type="match status" value="1"/>
</dbReference>
<gene>
    <name evidence="4" type="ORF">AAF712_000236</name>
</gene>
<dbReference type="InterPro" id="IPR001005">
    <property type="entry name" value="SANT/Myb"/>
</dbReference>
<dbReference type="Gene3D" id="1.10.10.60">
    <property type="entry name" value="Homeodomain-like"/>
    <property type="match status" value="2"/>
</dbReference>
<dbReference type="PANTHER" id="PTHR45614">
    <property type="entry name" value="MYB PROTEIN-RELATED"/>
    <property type="match status" value="1"/>
</dbReference>
<evidence type="ECO:0000256" key="1">
    <source>
        <dbReference type="SAM" id="MobiDB-lite"/>
    </source>
</evidence>
<feature type="region of interest" description="Disordered" evidence="1">
    <location>
        <begin position="130"/>
        <end position="152"/>
    </location>
</feature>
<evidence type="ECO:0000259" key="2">
    <source>
        <dbReference type="PROSITE" id="PS50090"/>
    </source>
</evidence>
<sequence length="252" mass="28185">MDYLAPEMDETGGRHELSGDQPRQPKRGTRGAWSPEEDRLLIQAVQTYGSRWSVVAGHVRTRSSTQCARRWSDTLDPRIDKSPWTPEQDQVLLQAVAQHGRSWANIAKTYFPGRTGLALKNRFTVIGKPRAESTSPVDPYMQSGPPQRSPTSMGMHYSDGHVDPTINNNYSYSRTWPSDRNPTMQGTSVEPQHWTGDPSFGGLGAMRAPAGYSYDLLSAGSQNPTVQYPHDWQATLSEPYASRPNDMYPPNY</sequence>